<sequence>MSASAISRKPRINPPTCVGNFQALINQQPLTVSSLLACLTLRPELSAVPRQWIWKVIAAGRIGRKQASIGLFFDLDLPLGTHDLLANEQIKVVYNQAPNSQNIIYHSGHIQAGHLTLLEVDVSTKCLKGKFGFSISAVDFAVTDGEFDLHCQPA</sequence>
<accession>A0A1Y3P2V1</accession>
<dbReference type="Proteomes" id="UP000195440">
    <property type="component" value="Unassembled WGS sequence"/>
</dbReference>
<gene>
    <name evidence="1" type="ORF">AUC60_10095</name>
</gene>
<evidence type="ECO:0000313" key="2">
    <source>
        <dbReference type="Proteomes" id="UP000195440"/>
    </source>
</evidence>
<organism evidence="1 2">
    <name type="scientific">Pseudomonas caspiana</name>
    <dbReference type="NCBI Taxonomy" id="1451454"/>
    <lineage>
        <taxon>Bacteria</taxon>
        <taxon>Pseudomonadati</taxon>
        <taxon>Pseudomonadota</taxon>
        <taxon>Gammaproteobacteria</taxon>
        <taxon>Pseudomonadales</taxon>
        <taxon>Pseudomonadaceae</taxon>
        <taxon>Pseudomonas</taxon>
    </lineage>
</organism>
<comment type="caution">
    <text evidence="1">The sequence shown here is derived from an EMBL/GenBank/DDBJ whole genome shotgun (WGS) entry which is preliminary data.</text>
</comment>
<protein>
    <submittedName>
        <fullName evidence="1">Uncharacterized protein</fullName>
    </submittedName>
</protein>
<dbReference type="OrthoDB" id="6994006at2"/>
<evidence type="ECO:0000313" key="1">
    <source>
        <dbReference type="EMBL" id="OUM74156.1"/>
    </source>
</evidence>
<dbReference type="RefSeq" id="WP_087266343.1">
    <property type="nucleotide sequence ID" value="NZ_JBJGBV010000002.1"/>
</dbReference>
<dbReference type="AlphaFoldDB" id="A0A1Y3P2V1"/>
<name>A0A1Y3P2V1_9PSED</name>
<reference evidence="1 2" key="1">
    <citation type="journal article" date="2017" name="Syst. Appl. Microbiol.">
        <title>Pseudomonas caspiana sp. nov., a citrus pathogen in the Pseudomonas syringae phylogenetic group.</title>
        <authorList>
            <person name="Busquets A."/>
            <person name="Gomila M."/>
            <person name="Beiki F."/>
            <person name="Mulet M."/>
            <person name="Rahimian H."/>
            <person name="Garcia-Valdes E."/>
            <person name="Lalucat J."/>
        </authorList>
    </citation>
    <scope>NUCLEOTIDE SEQUENCE [LARGE SCALE GENOMIC DNA]</scope>
    <source>
        <strain evidence="1 2">FBF102</strain>
    </source>
</reference>
<keyword evidence="2" id="KW-1185">Reference proteome</keyword>
<proteinExistence type="predicted"/>
<dbReference type="EMBL" id="LOHF01000006">
    <property type="protein sequence ID" value="OUM74156.1"/>
    <property type="molecule type" value="Genomic_DNA"/>
</dbReference>